<evidence type="ECO:0000256" key="1">
    <source>
        <dbReference type="SAM" id="MobiDB-lite"/>
    </source>
</evidence>
<dbReference type="Proteomes" id="UP000076420">
    <property type="component" value="Unassembled WGS sequence"/>
</dbReference>
<accession>A0A2C9KL99</accession>
<dbReference type="KEGG" id="bgt:106061467"/>
<gene>
    <name evidence="3" type="primary">106061467</name>
</gene>
<dbReference type="Pfam" id="PF00538">
    <property type="entry name" value="Linker_histone"/>
    <property type="match status" value="1"/>
</dbReference>
<dbReference type="VEuPathDB" id="VectorBase:BGLAX_038356"/>
<proteinExistence type="predicted"/>
<dbReference type="GO" id="GO:0003677">
    <property type="term" value="F:DNA binding"/>
    <property type="evidence" value="ECO:0007669"/>
    <property type="project" value="InterPro"/>
</dbReference>
<name>A0A2C9KL99_BIOGL</name>
<feature type="domain" description="H15" evidence="2">
    <location>
        <begin position="41"/>
        <end position="108"/>
    </location>
</feature>
<dbReference type="Gene3D" id="1.10.10.10">
    <property type="entry name" value="Winged helix-like DNA-binding domain superfamily/Winged helix DNA-binding domain"/>
    <property type="match status" value="1"/>
</dbReference>
<dbReference type="InterPro" id="IPR005818">
    <property type="entry name" value="Histone_H1/H5_H15"/>
</dbReference>
<protein>
    <recommendedName>
        <fullName evidence="2">H15 domain-containing protein</fullName>
    </recommendedName>
</protein>
<dbReference type="VEuPathDB" id="VectorBase:BGLB021019"/>
<dbReference type="AlphaFoldDB" id="A0A2C9KL99"/>
<dbReference type="InterPro" id="IPR036388">
    <property type="entry name" value="WH-like_DNA-bd_sf"/>
</dbReference>
<feature type="region of interest" description="Disordered" evidence="1">
    <location>
        <begin position="112"/>
        <end position="143"/>
    </location>
</feature>
<dbReference type="GO" id="GO:0006334">
    <property type="term" value="P:nucleosome assembly"/>
    <property type="evidence" value="ECO:0007669"/>
    <property type="project" value="InterPro"/>
</dbReference>
<evidence type="ECO:0000313" key="4">
    <source>
        <dbReference type="Proteomes" id="UP000076420"/>
    </source>
</evidence>
<dbReference type="OrthoDB" id="6148120at2759"/>
<sequence length="143" mass="15763">MSFPSPKKPDSYFPPIASVKIRNAAGGDTFDPGEEVPVSEMVNMIVEALEELDNEEGSTVSEIKRFLTSKKLMNQNADLRPGIILALKTNKIKRPLSAVKAGVYGKYVLEEAESDTEFSLRSPKKGKMNKGSRSGKTNRTRKT</sequence>
<dbReference type="EnsemblMetazoa" id="BGLB021019-RB">
    <property type="protein sequence ID" value="BGLB021019-PB"/>
    <property type="gene ID" value="BGLB021019"/>
</dbReference>
<dbReference type="GO" id="GO:0000786">
    <property type="term" value="C:nucleosome"/>
    <property type="evidence" value="ECO:0007669"/>
    <property type="project" value="InterPro"/>
</dbReference>
<dbReference type="SUPFAM" id="SSF46785">
    <property type="entry name" value="Winged helix' DNA-binding domain"/>
    <property type="match status" value="1"/>
</dbReference>
<organism evidence="3 4">
    <name type="scientific">Biomphalaria glabrata</name>
    <name type="common">Bloodfluke planorb</name>
    <name type="synonym">Freshwater snail</name>
    <dbReference type="NCBI Taxonomy" id="6526"/>
    <lineage>
        <taxon>Eukaryota</taxon>
        <taxon>Metazoa</taxon>
        <taxon>Spiralia</taxon>
        <taxon>Lophotrochozoa</taxon>
        <taxon>Mollusca</taxon>
        <taxon>Gastropoda</taxon>
        <taxon>Heterobranchia</taxon>
        <taxon>Euthyneura</taxon>
        <taxon>Panpulmonata</taxon>
        <taxon>Hygrophila</taxon>
        <taxon>Lymnaeoidea</taxon>
        <taxon>Planorbidae</taxon>
        <taxon>Biomphalaria</taxon>
    </lineage>
</organism>
<dbReference type="InterPro" id="IPR036390">
    <property type="entry name" value="WH_DNA-bd_sf"/>
</dbReference>
<reference evidence="3" key="1">
    <citation type="submission" date="2020-05" db="UniProtKB">
        <authorList>
            <consortium name="EnsemblMetazoa"/>
        </authorList>
    </citation>
    <scope>IDENTIFICATION</scope>
    <source>
        <strain evidence="3">BB02</strain>
    </source>
</reference>
<evidence type="ECO:0000259" key="2">
    <source>
        <dbReference type="Pfam" id="PF00538"/>
    </source>
</evidence>
<evidence type="ECO:0000313" key="3">
    <source>
        <dbReference type="EnsemblMetazoa" id="BGLB021019-PB"/>
    </source>
</evidence>